<dbReference type="EMBL" id="PKIE01000001">
    <property type="protein sequence ID" value="PLA60902.1"/>
    <property type="molecule type" value="Genomic_DNA"/>
</dbReference>
<dbReference type="Proteomes" id="UP000234971">
    <property type="component" value="Unassembled WGS sequence"/>
</dbReference>
<dbReference type="Proteomes" id="UP000234902">
    <property type="component" value="Unassembled WGS sequence"/>
</dbReference>
<evidence type="ECO:0000259" key="1">
    <source>
        <dbReference type="Pfam" id="PF18185"/>
    </source>
</evidence>
<gene>
    <name evidence="3" type="ORF">CYK18_01460</name>
    <name evidence="2" type="ORF">CYK19_08275</name>
</gene>
<dbReference type="Pfam" id="PF18185">
    <property type="entry name" value="STALD"/>
    <property type="match status" value="1"/>
</dbReference>
<protein>
    <recommendedName>
        <fullName evidence="1">NAD(+) hydrolase ThsA Sir2/TIR-associating SLOG domain-containing protein</fullName>
    </recommendedName>
</protein>
<dbReference type="Pfam" id="PF13289">
    <property type="entry name" value="SIR2_2"/>
    <property type="match status" value="1"/>
</dbReference>
<name>A0A2I1TWS8_STRMT</name>
<dbReference type="EMBL" id="PKID01000010">
    <property type="protein sequence ID" value="PKZ98093.1"/>
    <property type="molecule type" value="Genomic_DNA"/>
</dbReference>
<dbReference type="InterPro" id="IPR041486">
    <property type="entry name" value="ThsA_STALD"/>
</dbReference>
<comment type="caution">
    <text evidence="2">The sequence shown here is derived from an EMBL/GenBank/DDBJ whole genome shotgun (WGS) entry which is preliminary data.</text>
</comment>
<evidence type="ECO:0000313" key="3">
    <source>
        <dbReference type="EMBL" id="PLA60902.1"/>
    </source>
</evidence>
<dbReference type="AlphaFoldDB" id="A0A2I1TWS8"/>
<evidence type="ECO:0000313" key="2">
    <source>
        <dbReference type="EMBL" id="PKZ98093.1"/>
    </source>
</evidence>
<dbReference type="RefSeq" id="WP_080980799.1">
    <property type="nucleotide sequence ID" value="NZ_JASHAX010000001.1"/>
</dbReference>
<organism evidence="2 4">
    <name type="scientific">Streptococcus mitis</name>
    <dbReference type="NCBI Taxonomy" id="28037"/>
    <lineage>
        <taxon>Bacteria</taxon>
        <taxon>Bacillati</taxon>
        <taxon>Bacillota</taxon>
        <taxon>Bacilli</taxon>
        <taxon>Lactobacillales</taxon>
        <taxon>Streptococcaceae</taxon>
        <taxon>Streptococcus</taxon>
        <taxon>Streptococcus mitis group</taxon>
    </lineage>
</organism>
<evidence type="ECO:0000313" key="4">
    <source>
        <dbReference type="Proteomes" id="UP000234902"/>
    </source>
</evidence>
<sequence>MDRKSFITKISDSFNDGELSLFLGAGSSLDAHFPTWKELLTPCAEKLGLDISSITDYFQLAQYFINEYSERELYSLINHKINKFDYESELMKIIVQIGFKSIWTTNFDKVIEKNFEYQKININSIHDEQDLGSVSLKNRVNIFKLNGDIGSISKIVISKSDIENYYLNHELFLSFFQRELVTNTFLFIGYSFTDDIVLKSIQKLHSYIGKNNKAFYTIMIDKPGDKNFQLFIDDLGKRYNIKVLLVQTPEDIKEILREIKEKTISKNIYISGSLDDALEETRAYNLSKSLVEKLIDGGYNIVTGFGKNIGYYISGSSIQKLYSINEANIEKRLIMRPFAHDMSLDEDTSYRRNLISDTKFTIVMYGQAINSKGDIVTSRGVWEEIKISKEQGNYIIPIASTGFAAAELGEKIKSSITEYPYLENYIEKLCSENSPDKLAELVLHIIEEISFNFID</sequence>
<feature type="domain" description="NAD(+) hydrolase ThsA Sir2/TIR-associating SLOG" evidence="1">
    <location>
        <begin position="251"/>
        <end position="448"/>
    </location>
</feature>
<evidence type="ECO:0000313" key="5">
    <source>
        <dbReference type="Proteomes" id="UP000234971"/>
    </source>
</evidence>
<accession>A0A2I1TWS8</accession>
<proteinExistence type="predicted"/>
<reference evidence="4 5" key="1">
    <citation type="submission" date="2017-12" db="EMBL/GenBank/DDBJ databases">
        <title>Phylogenetic diversity of female urinary microbiome.</title>
        <authorList>
            <person name="Thomas-White K."/>
            <person name="Wolfe A.J."/>
        </authorList>
    </citation>
    <scope>NUCLEOTIDE SEQUENCE [LARGE SCALE GENOMIC DNA]</scope>
    <source>
        <strain evidence="2 4">UMB0079</strain>
        <strain evidence="3 5">UMB1341</strain>
    </source>
</reference>